<comment type="subunit">
    <text evidence="10">Component of the mitochondrial ribosome small subunit.</text>
</comment>
<dbReference type="GO" id="GO:0005739">
    <property type="term" value="C:mitochondrion"/>
    <property type="evidence" value="ECO:0007669"/>
    <property type="project" value="UniProtKB-SubCell"/>
</dbReference>
<dbReference type="SUPFAM" id="SSF56047">
    <property type="entry name" value="Ribosomal protein S8"/>
    <property type="match status" value="1"/>
</dbReference>
<evidence type="ECO:0000256" key="8">
    <source>
        <dbReference type="ARBA" id="ARBA00035153"/>
    </source>
</evidence>
<dbReference type="GO" id="GO:0005840">
    <property type="term" value="C:ribosome"/>
    <property type="evidence" value="ECO:0007669"/>
    <property type="project" value="UniProtKB-KW"/>
</dbReference>
<evidence type="ECO:0000256" key="3">
    <source>
        <dbReference type="ARBA" id="ARBA00006471"/>
    </source>
</evidence>
<sequence>MGRRILNEALRKMVNAERRGKATATLKPISTVITSFLHIMKHRGYIKDFQVFDPQRVGKVTVELQGRINDCRALTYRQDIKAKEIENYRLRMLPTQQWGYVVITTPNGVLDHEEAMKQNVGGQVLGYFH</sequence>
<dbReference type="Gene3D" id="3.30.1490.10">
    <property type="match status" value="1"/>
</dbReference>
<reference evidence="11 12" key="1">
    <citation type="journal article" date="2016" name="DNA Res.">
        <title>The draft genome of MD-2 pineapple using hybrid error correction of long reads.</title>
        <authorList>
            <person name="Redwan R.M."/>
            <person name="Saidin A."/>
            <person name="Kumar S.V."/>
        </authorList>
    </citation>
    <scope>NUCLEOTIDE SEQUENCE [LARGE SCALE GENOMIC DNA]</scope>
    <source>
        <strain evidence="12">cv. MD2</strain>
        <tissue evidence="11">Leaf</tissue>
    </source>
</reference>
<evidence type="ECO:0000313" key="13">
    <source>
        <dbReference type="Proteomes" id="UP000515123"/>
    </source>
</evidence>
<dbReference type="Proteomes" id="UP000515123">
    <property type="component" value="Linkage group 12"/>
</dbReference>
<evidence type="ECO:0000256" key="10">
    <source>
        <dbReference type="ARBA" id="ARBA00063721"/>
    </source>
</evidence>
<dbReference type="RefSeq" id="XP_020099493.1">
    <property type="nucleotide sequence ID" value="XM_020243904.1"/>
</dbReference>
<accession>A0A199VUJ5</accession>
<comment type="subunit">
    <text evidence="4">Part of the 30S ribosomal subunit.</text>
</comment>
<gene>
    <name evidence="14" type="primary">LOC109717942</name>
    <name evidence="11" type="ORF">ACMD2_16404</name>
</gene>
<evidence type="ECO:0000256" key="7">
    <source>
        <dbReference type="ARBA" id="ARBA00023274"/>
    </source>
</evidence>
<evidence type="ECO:0000256" key="6">
    <source>
        <dbReference type="ARBA" id="ARBA00023128"/>
    </source>
</evidence>
<dbReference type="GO" id="GO:0003735">
    <property type="term" value="F:structural constituent of ribosome"/>
    <property type="evidence" value="ECO:0007669"/>
    <property type="project" value="InterPro"/>
</dbReference>
<reference evidence="14" key="2">
    <citation type="submission" date="2025-04" db="UniProtKB">
        <authorList>
            <consortium name="RefSeq"/>
        </authorList>
    </citation>
    <scope>IDENTIFICATION</scope>
    <source>
        <tissue evidence="14">Leaf</tissue>
    </source>
</reference>
<dbReference type="STRING" id="4615.A0A199VUJ5"/>
<keyword evidence="13" id="KW-1185">Reference proteome</keyword>
<dbReference type="GO" id="GO:1990904">
    <property type="term" value="C:ribonucleoprotein complex"/>
    <property type="evidence" value="ECO:0007669"/>
    <property type="project" value="UniProtKB-KW"/>
</dbReference>
<proteinExistence type="inferred from homology"/>
<dbReference type="GO" id="GO:0006412">
    <property type="term" value="P:translation"/>
    <property type="evidence" value="ECO:0007669"/>
    <property type="project" value="InterPro"/>
</dbReference>
<dbReference type="OrthoDB" id="10250260at2759"/>
<dbReference type="Gramene" id="Aco000313.1.mrna1">
    <property type="protein sequence ID" value="Aco000313.1.mrna1"/>
    <property type="gene ID" value="Aco000313.1.path1"/>
</dbReference>
<comment type="subcellular location">
    <subcellularLocation>
        <location evidence="2">Mitochondrion</location>
    </subcellularLocation>
</comment>
<dbReference type="InterPro" id="IPR000630">
    <property type="entry name" value="Ribosomal_uS8"/>
</dbReference>
<dbReference type="AlphaFoldDB" id="A0A199VUJ5"/>
<dbReference type="Proteomes" id="UP000092600">
    <property type="component" value="Unassembled WGS sequence"/>
</dbReference>
<dbReference type="PANTHER" id="PTHR11758">
    <property type="entry name" value="40S RIBOSOMAL PROTEIN S15A"/>
    <property type="match status" value="1"/>
</dbReference>
<dbReference type="FunFam" id="3.30.1490.10:FF:000003">
    <property type="entry name" value="40S ribosomal protein S15a-5"/>
    <property type="match status" value="1"/>
</dbReference>
<evidence type="ECO:0000313" key="12">
    <source>
        <dbReference type="Proteomes" id="UP000092600"/>
    </source>
</evidence>
<comment type="similarity">
    <text evidence="3">Belongs to the universal ribosomal protein uS8 family.</text>
</comment>
<dbReference type="Pfam" id="PF00410">
    <property type="entry name" value="Ribosomal_S8"/>
    <property type="match status" value="1"/>
</dbReference>
<organism evidence="11 12">
    <name type="scientific">Ananas comosus</name>
    <name type="common">Pineapple</name>
    <name type="synonym">Ananas ananas</name>
    <dbReference type="NCBI Taxonomy" id="4615"/>
    <lineage>
        <taxon>Eukaryota</taxon>
        <taxon>Viridiplantae</taxon>
        <taxon>Streptophyta</taxon>
        <taxon>Embryophyta</taxon>
        <taxon>Tracheophyta</taxon>
        <taxon>Spermatophyta</taxon>
        <taxon>Magnoliopsida</taxon>
        <taxon>Liliopsida</taxon>
        <taxon>Poales</taxon>
        <taxon>Bromeliaceae</taxon>
        <taxon>Bromelioideae</taxon>
        <taxon>Ananas</taxon>
    </lineage>
</organism>
<evidence type="ECO:0000256" key="5">
    <source>
        <dbReference type="ARBA" id="ARBA00022980"/>
    </source>
</evidence>
<dbReference type="EMBL" id="LSRQ01000835">
    <property type="protein sequence ID" value="OAY80606.1"/>
    <property type="molecule type" value="Genomic_DNA"/>
</dbReference>
<keyword evidence="7" id="KW-0687">Ribonucleoprotein</keyword>
<evidence type="ECO:0000256" key="2">
    <source>
        <dbReference type="ARBA" id="ARBA00004173"/>
    </source>
</evidence>
<comment type="function">
    <text evidence="1">One of the primary rRNA binding proteins, it binds directly to 16S rRNA central domain where it helps coordinate assembly of the platform of the 30S subunit.</text>
</comment>
<dbReference type="GeneID" id="109717942"/>
<dbReference type="Gene3D" id="3.30.1370.30">
    <property type="match status" value="1"/>
</dbReference>
<protein>
    <recommendedName>
        <fullName evidence="8">Small ribosomal subunit protein uS8c</fullName>
    </recommendedName>
    <alternativeName>
        <fullName evidence="9">30S ribosomal protein S8, chloroplastic</fullName>
    </alternativeName>
</protein>
<keyword evidence="6" id="KW-0496">Mitochondrion</keyword>
<dbReference type="NCBIfam" id="NF003115">
    <property type="entry name" value="PRK04034.1"/>
    <property type="match status" value="1"/>
</dbReference>
<dbReference type="FunFam" id="3.30.1370.30:FF:000001">
    <property type="entry name" value="40S ribosomal protein S15a"/>
    <property type="match status" value="1"/>
</dbReference>
<evidence type="ECO:0000313" key="11">
    <source>
        <dbReference type="EMBL" id="OAY80606.1"/>
    </source>
</evidence>
<evidence type="ECO:0000256" key="9">
    <source>
        <dbReference type="ARBA" id="ARBA00035516"/>
    </source>
</evidence>
<name>A0A199VUJ5_ANACO</name>
<evidence type="ECO:0000256" key="4">
    <source>
        <dbReference type="ARBA" id="ARBA00011458"/>
    </source>
</evidence>
<evidence type="ECO:0000313" key="14">
    <source>
        <dbReference type="RefSeq" id="XP_020099493.1"/>
    </source>
</evidence>
<dbReference type="InterPro" id="IPR035987">
    <property type="entry name" value="Ribosomal_uS8_sf"/>
</dbReference>
<keyword evidence="5 11" id="KW-0689">Ribosomal protein</keyword>
<evidence type="ECO:0000256" key="1">
    <source>
        <dbReference type="ARBA" id="ARBA00002569"/>
    </source>
</evidence>